<dbReference type="RefSeq" id="WP_133941315.1">
    <property type="nucleotide sequence ID" value="NZ_CP038241.1"/>
</dbReference>
<feature type="binding site" evidence="6">
    <location>
        <position position="49"/>
    </location>
    <ligand>
        <name>S-adenosyl-L-methionine</name>
        <dbReference type="ChEBI" id="CHEBI:59789"/>
    </ligand>
</feature>
<gene>
    <name evidence="6 7" type="primary">rsmH</name>
    <name evidence="7" type="ORF">E4K63_02695</name>
</gene>
<comment type="similarity">
    <text evidence="1 6">Belongs to the methyltransferase superfamily. RsmH family.</text>
</comment>
<dbReference type="SUPFAM" id="SSF53335">
    <property type="entry name" value="S-adenosyl-L-methionine-dependent methyltransferases"/>
    <property type="match status" value="1"/>
</dbReference>
<accession>A0AAE6YHF6</accession>
<evidence type="ECO:0000256" key="5">
    <source>
        <dbReference type="ARBA" id="ARBA00022691"/>
    </source>
</evidence>
<evidence type="ECO:0000256" key="2">
    <source>
        <dbReference type="ARBA" id="ARBA00022552"/>
    </source>
</evidence>
<evidence type="ECO:0000256" key="6">
    <source>
        <dbReference type="HAMAP-Rule" id="MF_01007"/>
    </source>
</evidence>
<keyword evidence="4 6" id="KW-0808">Transferase</keyword>
<comment type="function">
    <text evidence="6">Specifically methylates the N4 position of cytidine in position 1402 (C1402) of 16S rRNA.</text>
</comment>
<evidence type="ECO:0000313" key="8">
    <source>
        <dbReference type="Proteomes" id="UP000502004"/>
    </source>
</evidence>
<dbReference type="KEGG" id="aii:E4K63_02695"/>
<evidence type="ECO:0000256" key="3">
    <source>
        <dbReference type="ARBA" id="ARBA00022603"/>
    </source>
</evidence>
<feature type="binding site" evidence="6">
    <location>
        <position position="104"/>
    </location>
    <ligand>
        <name>S-adenosyl-L-methionine</name>
        <dbReference type="ChEBI" id="CHEBI:59789"/>
    </ligand>
</feature>
<dbReference type="NCBIfam" id="TIGR00006">
    <property type="entry name" value="16S rRNA (cytosine(1402)-N(4))-methyltransferase RsmH"/>
    <property type="match status" value="1"/>
</dbReference>
<dbReference type="Gene3D" id="1.10.150.170">
    <property type="entry name" value="Putative methyltransferase TM0872, insert domain"/>
    <property type="match status" value="1"/>
</dbReference>
<comment type="catalytic activity">
    <reaction evidence="6">
        <text>cytidine(1402) in 16S rRNA + S-adenosyl-L-methionine = N(4)-methylcytidine(1402) in 16S rRNA + S-adenosyl-L-homocysteine + H(+)</text>
        <dbReference type="Rhea" id="RHEA:42928"/>
        <dbReference type="Rhea" id="RHEA-COMP:10286"/>
        <dbReference type="Rhea" id="RHEA-COMP:10287"/>
        <dbReference type="ChEBI" id="CHEBI:15378"/>
        <dbReference type="ChEBI" id="CHEBI:57856"/>
        <dbReference type="ChEBI" id="CHEBI:59789"/>
        <dbReference type="ChEBI" id="CHEBI:74506"/>
        <dbReference type="ChEBI" id="CHEBI:82748"/>
        <dbReference type="EC" id="2.1.1.199"/>
    </reaction>
</comment>
<dbReference type="InterPro" id="IPR029063">
    <property type="entry name" value="SAM-dependent_MTases_sf"/>
</dbReference>
<keyword evidence="8" id="KW-1185">Reference proteome</keyword>
<dbReference type="Gene3D" id="3.40.50.150">
    <property type="entry name" value="Vaccinia Virus protein VP39"/>
    <property type="match status" value="1"/>
</dbReference>
<dbReference type="GO" id="GO:0070475">
    <property type="term" value="P:rRNA base methylation"/>
    <property type="evidence" value="ECO:0007669"/>
    <property type="project" value="UniProtKB-UniRule"/>
</dbReference>
<keyword evidence="3 6" id="KW-0489">Methyltransferase</keyword>
<dbReference type="SUPFAM" id="SSF81799">
    <property type="entry name" value="Putative methyltransferase TM0872, insert domain"/>
    <property type="match status" value="1"/>
</dbReference>
<evidence type="ECO:0000313" key="7">
    <source>
        <dbReference type="EMBL" id="QIV95798.1"/>
    </source>
</evidence>
<dbReference type="InterPro" id="IPR023397">
    <property type="entry name" value="SAM-dep_MeTrfase_MraW_recog"/>
</dbReference>
<name>A0AAE6YHF6_9GAMM</name>
<evidence type="ECO:0000256" key="4">
    <source>
        <dbReference type="ARBA" id="ARBA00022679"/>
    </source>
</evidence>
<reference evidence="7 8" key="1">
    <citation type="submission" date="2019-03" db="EMBL/GenBank/DDBJ databases">
        <title>Complete Genome Sequence of Allofrancisella inopinata Strain SYSU YG23 Isolated from Water-Cooling Systems in China.</title>
        <authorList>
            <person name="Ohrman C."/>
            <person name="Uneklint I."/>
            <person name="Sjodin A."/>
        </authorList>
    </citation>
    <scope>NUCLEOTIDE SEQUENCE [LARGE SCALE GENOMIC DNA]</scope>
    <source>
        <strain evidence="7 8">SYSU YG23</strain>
    </source>
</reference>
<dbReference type="InterPro" id="IPR002903">
    <property type="entry name" value="RsmH"/>
</dbReference>
<keyword evidence="6" id="KW-0963">Cytoplasm</keyword>
<protein>
    <recommendedName>
        <fullName evidence="6">Ribosomal RNA small subunit methyltransferase H</fullName>
        <ecNumber evidence="6">2.1.1.199</ecNumber>
    </recommendedName>
    <alternativeName>
        <fullName evidence="6">16S rRNA m(4)C1402 methyltransferase</fullName>
    </alternativeName>
    <alternativeName>
        <fullName evidence="6">rRNA (cytosine-N(4)-)-methyltransferase RsmH</fullName>
    </alternativeName>
</protein>
<dbReference type="GO" id="GO:0005737">
    <property type="term" value="C:cytoplasm"/>
    <property type="evidence" value="ECO:0007669"/>
    <property type="project" value="UniProtKB-SubCell"/>
</dbReference>
<feature type="binding site" evidence="6">
    <location>
        <position position="75"/>
    </location>
    <ligand>
        <name>S-adenosyl-L-methionine</name>
        <dbReference type="ChEBI" id="CHEBI:59789"/>
    </ligand>
</feature>
<proteinExistence type="inferred from homology"/>
<feature type="binding site" evidence="6">
    <location>
        <begin position="30"/>
        <end position="32"/>
    </location>
    <ligand>
        <name>S-adenosyl-L-methionine</name>
        <dbReference type="ChEBI" id="CHEBI:59789"/>
    </ligand>
</feature>
<comment type="subcellular location">
    <subcellularLocation>
        <location evidence="6">Cytoplasm</location>
    </subcellularLocation>
</comment>
<dbReference type="Proteomes" id="UP000502004">
    <property type="component" value="Chromosome"/>
</dbReference>
<dbReference type="PANTHER" id="PTHR11265:SF0">
    <property type="entry name" value="12S RRNA N4-METHYLCYTIDINE METHYLTRANSFERASE"/>
    <property type="match status" value="1"/>
</dbReference>
<evidence type="ECO:0000256" key="1">
    <source>
        <dbReference type="ARBA" id="ARBA00010396"/>
    </source>
</evidence>
<keyword evidence="5 6" id="KW-0949">S-adenosyl-L-methionine</keyword>
<dbReference type="HAMAP" id="MF_01007">
    <property type="entry name" value="16SrRNA_methyltr_H"/>
    <property type="match status" value="1"/>
</dbReference>
<dbReference type="PANTHER" id="PTHR11265">
    <property type="entry name" value="S-ADENOSYL-METHYLTRANSFERASE MRAW"/>
    <property type="match status" value="1"/>
</dbReference>
<dbReference type="AlphaFoldDB" id="A0AAE6YHF6"/>
<feature type="binding site" evidence="6">
    <location>
        <position position="97"/>
    </location>
    <ligand>
        <name>S-adenosyl-L-methionine</name>
        <dbReference type="ChEBI" id="CHEBI:59789"/>
    </ligand>
</feature>
<dbReference type="EMBL" id="CP038241">
    <property type="protein sequence ID" value="QIV95798.1"/>
    <property type="molecule type" value="Genomic_DNA"/>
</dbReference>
<sequence>MHFSVLLQESIEALNIDPQGIYIDATFGRGGHSKAILDKLTTGSLISFDKDIEAIEYAKNNFYKYNNFKIIHSSFTNIYDYCYKQDLLGKIDGVIMDLGVSSPQLDNANRGFSFMHDGPLDMRMDTTQGQTAKEALETLTVEELTYIFKVYSEERFAKKIAIKIKEYISVNGSINTTTELAELIRKTIGQREKKNPATRCFQALRIYINNELKDLEILLDNILEVLRVGGRLAAISFHSLEDRIVKQKFTNLINPKVEINRISRMLPQDESLKKLKWVVKKAKATENELDKNIRSRSAILRVVEKL</sequence>
<dbReference type="Pfam" id="PF01795">
    <property type="entry name" value="Methyltransf_5"/>
    <property type="match status" value="1"/>
</dbReference>
<dbReference type="GO" id="GO:0071424">
    <property type="term" value="F:rRNA (cytosine-N4-)-methyltransferase activity"/>
    <property type="evidence" value="ECO:0007669"/>
    <property type="project" value="UniProtKB-UniRule"/>
</dbReference>
<keyword evidence="2 6" id="KW-0698">rRNA processing</keyword>
<organism evidence="7 8">
    <name type="scientific">Allofrancisella inopinata</name>
    <dbReference type="NCBI Taxonomy" id="1085647"/>
    <lineage>
        <taxon>Bacteria</taxon>
        <taxon>Pseudomonadati</taxon>
        <taxon>Pseudomonadota</taxon>
        <taxon>Gammaproteobacteria</taxon>
        <taxon>Thiotrichales</taxon>
        <taxon>Francisellaceae</taxon>
        <taxon>Allofrancisella</taxon>
    </lineage>
</organism>
<dbReference type="PIRSF" id="PIRSF004486">
    <property type="entry name" value="MraW"/>
    <property type="match status" value="1"/>
</dbReference>
<dbReference type="EC" id="2.1.1.199" evidence="6"/>